<name>A0AAW2VMM5_SESRA</name>
<dbReference type="InterPro" id="IPR036890">
    <property type="entry name" value="HATPase_C_sf"/>
</dbReference>
<dbReference type="GO" id="GO:0016887">
    <property type="term" value="F:ATP hydrolysis activity"/>
    <property type="evidence" value="ECO:0007669"/>
    <property type="project" value="InterPro"/>
</dbReference>
<dbReference type="PANTHER" id="PTHR10073">
    <property type="entry name" value="DNA MISMATCH REPAIR PROTEIN MLH, PMS, MUTL"/>
    <property type="match status" value="1"/>
</dbReference>
<dbReference type="GO" id="GO:0006298">
    <property type="term" value="P:mismatch repair"/>
    <property type="evidence" value="ECO:0007669"/>
    <property type="project" value="InterPro"/>
</dbReference>
<dbReference type="GO" id="GO:0032300">
    <property type="term" value="C:mismatch repair complex"/>
    <property type="evidence" value="ECO:0007669"/>
    <property type="project" value="InterPro"/>
</dbReference>
<dbReference type="InterPro" id="IPR038973">
    <property type="entry name" value="MutL/Mlh/Pms-like"/>
</dbReference>
<dbReference type="PANTHER" id="PTHR10073:SF47">
    <property type="entry name" value="DNA MISMATCH REPAIR PROTEIN MLH3"/>
    <property type="match status" value="1"/>
</dbReference>
<dbReference type="AlphaFoldDB" id="A0AAW2VMM5"/>
<dbReference type="GO" id="GO:0140664">
    <property type="term" value="F:ATP-dependent DNA damage sensor activity"/>
    <property type="evidence" value="ECO:0007669"/>
    <property type="project" value="InterPro"/>
</dbReference>
<comment type="similarity">
    <text evidence="1">Belongs to the DNA mismatch repair MutL/HexB family.</text>
</comment>
<sequence length="79" mass="8728">MRNIKRLPEAIHSSVRSGVVIADLTRIVEELVFNSLDAGATKVSIAVGVGSSYVKVVDNGKFCIYFWLYSVDCYGWKGK</sequence>
<organism evidence="2">
    <name type="scientific">Sesamum radiatum</name>
    <name type="common">Black benniseed</name>
    <dbReference type="NCBI Taxonomy" id="300843"/>
    <lineage>
        <taxon>Eukaryota</taxon>
        <taxon>Viridiplantae</taxon>
        <taxon>Streptophyta</taxon>
        <taxon>Embryophyta</taxon>
        <taxon>Tracheophyta</taxon>
        <taxon>Spermatophyta</taxon>
        <taxon>Magnoliopsida</taxon>
        <taxon>eudicotyledons</taxon>
        <taxon>Gunneridae</taxon>
        <taxon>Pentapetalae</taxon>
        <taxon>asterids</taxon>
        <taxon>lamiids</taxon>
        <taxon>Lamiales</taxon>
        <taxon>Pedaliaceae</taxon>
        <taxon>Sesamum</taxon>
    </lineage>
</organism>
<protein>
    <submittedName>
        <fullName evidence="2">DNA mismatch repair protein MLH3</fullName>
    </submittedName>
</protein>
<gene>
    <name evidence="2" type="ORF">Sradi_0727900</name>
</gene>
<reference evidence="2" key="1">
    <citation type="submission" date="2020-06" db="EMBL/GenBank/DDBJ databases">
        <authorList>
            <person name="Li T."/>
            <person name="Hu X."/>
            <person name="Zhang T."/>
            <person name="Song X."/>
            <person name="Zhang H."/>
            <person name="Dai N."/>
            <person name="Sheng W."/>
            <person name="Hou X."/>
            <person name="Wei L."/>
        </authorList>
    </citation>
    <scope>NUCLEOTIDE SEQUENCE</scope>
    <source>
        <strain evidence="2">G02</strain>
        <tissue evidence="2">Leaf</tissue>
    </source>
</reference>
<reference evidence="2" key="2">
    <citation type="journal article" date="2024" name="Plant">
        <title>Genomic evolution and insights into agronomic trait innovations of Sesamum species.</title>
        <authorList>
            <person name="Miao H."/>
            <person name="Wang L."/>
            <person name="Qu L."/>
            <person name="Liu H."/>
            <person name="Sun Y."/>
            <person name="Le M."/>
            <person name="Wang Q."/>
            <person name="Wei S."/>
            <person name="Zheng Y."/>
            <person name="Lin W."/>
            <person name="Duan Y."/>
            <person name="Cao H."/>
            <person name="Xiong S."/>
            <person name="Wang X."/>
            <person name="Wei L."/>
            <person name="Li C."/>
            <person name="Ma Q."/>
            <person name="Ju M."/>
            <person name="Zhao R."/>
            <person name="Li G."/>
            <person name="Mu C."/>
            <person name="Tian Q."/>
            <person name="Mei H."/>
            <person name="Zhang T."/>
            <person name="Gao T."/>
            <person name="Zhang H."/>
        </authorList>
    </citation>
    <scope>NUCLEOTIDE SEQUENCE</scope>
    <source>
        <strain evidence="2">G02</strain>
    </source>
</reference>
<evidence type="ECO:0000256" key="1">
    <source>
        <dbReference type="ARBA" id="ARBA00006082"/>
    </source>
</evidence>
<comment type="caution">
    <text evidence="2">The sequence shown here is derived from an EMBL/GenBank/DDBJ whole genome shotgun (WGS) entry which is preliminary data.</text>
</comment>
<dbReference type="EMBL" id="JACGWJ010000003">
    <property type="protein sequence ID" value="KAL0431019.1"/>
    <property type="molecule type" value="Genomic_DNA"/>
</dbReference>
<dbReference type="SUPFAM" id="SSF55874">
    <property type="entry name" value="ATPase domain of HSP90 chaperone/DNA topoisomerase II/histidine kinase"/>
    <property type="match status" value="1"/>
</dbReference>
<accession>A0AAW2VMM5</accession>
<evidence type="ECO:0000313" key="2">
    <source>
        <dbReference type="EMBL" id="KAL0431019.1"/>
    </source>
</evidence>
<proteinExistence type="inferred from homology"/>
<dbReference type="Gene3D" id="3.30.565.10">
    <property type="entry name" value="Histidine kinase-like ATPase, C-terminal domain"/>
    <property type="match status" value="1"/>
</dbReference>